<feature type="region of interest" description="Disordered" evidence="1">
    <location>
        <begin position="1"/>
        <end position="24"/>
    </location>
</feature>
<dbReference type="AlphaFoldDB" id="A0A0F0IIV5"/>
<dbReference type="EMBL" id="JZEE01000236">
    <property type="protein sequence ID" value="KJK66667.1"/>
    <property type="molecule type" value="Genomic_DNA"/>
</dbReference>
<evidence type="ECO:0000313" key="3">
    <source>
        <dbReference type="Proteomes" id="UP000033540"/>
    </source>
</evidence>
<sequence>MSDRRNDSHSSFSSDDLLEGTDSPICAANDTTYDTYDADATTNYGVQGAKRLNTEKRTATDMSIHEYEAPSGTKIKKTNFENGRGRTIYNPSTGAYDEILDYGTDDAEHHHREKLSADGIYQLRDVDLHRDGTRHVHREYNNPIAGITTSVEGTMSDHAFEADF</sequence>
<evidence type="ECO:0000313" key="2">
    <source>
        <dbReference type="EMBL" id="KJK66667.1"/>
    </source>
</evidence>
<gene>
    <name evidence="2" type="ORF">P875_00127987</name>
</gene>
<organism evidence="2 3">
    <name type="scientific">Aspergillus parasiticus (strain ATCC 56775 / NRRL 5862 / SRRC 143 / SU-1)</name>
    <dbReference type="NCBI Taxonomy" id="1403190"/>
    <lineage>
        <taxon>Eukaryota</taxon>
        <taxon>Fungi</taxon>
        <taxon>Dikarya</taxon>
        <taxon>Ascomycota</taxon>
        <taxon>Pezizomycotina</taxon>
        <taxon>Eurotiomycetes</taxon>
        <taxon>Eurotiomycetidae</taxon>
        <taxon>Eurotiales</taxon>
        <taxon>Aspergillaceae</taxon>
        <taxon>Aspergillus</taxon>
        <taxon>Aspergillus subgen. Circumdati</taxon>
    </lineage>
</organism>
<reference evidence="2 3" key="1">
    <citation type="submission" date="2015-02" db="EMBL/GenBank/DDBJ databases">
        <title>Draft genome sequence of Aspergillus parasiticus SU-1.</title>
        <authorList>
            <person name="Yu J."/>
            <person name="Fedorova N."/>
            <person name="Yin Y."/>
            <person name="Losada L."/>
            <person name="Zafar N."/>
            <person name="Taujale R."/>
            <person name="Ehrlich K.C."/>
            <person name="Bhatnagar D."/>
            <person name="Cleveland T.E."/>
            <person name="Bennett J.W."/>
            <person name="Nierman W.C."/>
        </authorList>
    </citation>
    <scope>NUCLEOTIDE SEQUENCE [LARGE SCALE GENOMIC DNA]</scope>
    <source>
        <strain evidence="3">ATCC 56775 / NRRL 5862 / SRRC 143 / SU-1</strain>
    </source>
</reference>
<proteinExistence type="predicted"/>
<name>A0A0F0IIV5_ASPPU</name>
<dbReference type="Proteomes" id="UP000033540">
    <property type="component" value="Unassembled WGS sequence"/>
</dbReference>
<accession>A0A0F0IIV5</accession>
<protein>
    <submittedName>
        <fullName evidence="2">Uncharacterized protein</fullName>
    </submittedName>
</protein>
<dbReference type="OrthoDB" id="4525958at2759"/>
<evidence type="ECO:0000256" key="1">
    <source>
        <dbReference type="SAM" id="MobiDB-lite"/>
    </source>
</evidence>
<comment type="caution">
    <text evidence="2">The sequence shown here is derived from an EMBL/GenBank/DDBJ whole genome shotgun (WGS) entry which is preliminary data.</text>
</comment>